<feature type="transmembrane region" description="Helical" evidence="1">
    <location>
        <begin position="14"/>
        <end position="39"/>
    </location>
</feature>
<keyword evidence="1" id="KW-0812">Transmembrane</keyword>
<reference evidence="2" key="2">
    <citation type="journal article" date="2015" name="Data Brief">
        <title>Shoot transcriptome of the giant reed, Arundo donax.</title>
        <authorList>
            <person name="Barrero R.A."/>
            <person name="Guerrero F.D."/>
            <person name="Moolhuijzen P."/>
            <person name="Goolsby J.A."/>
            <person name="Tidwell J."/>
            <person name="Bellgard S.E."/>
            <person name="Bellgard M.I."/>
        </authorList>
    </citation>
    <scope>NUCLEOTIDE SEQUENCE</scope>
    <source>
        <tissue evidence="2">Shoot tissue taken approximately 20 cm above the soil surface</tissue>
    </source>
</reference>
<organism evidence="2">
    <name type="scientific">Arundo donax</name>
    <name type="common">Giant reed</name>
    <name type="synonym">Donax arundinaceus</name>
    <dbReference type="NCBI Taxonomy" id="35708"/>
    <lineage>
        <taxon>Eukaryota</taxon>
        <taxon>Viridiplantae</taxon>
        <taxon>Streptophyta</taxon>
        <taxon>Embryophyta</taxon>
        <taxon>Tracheophyta</taxon>
        <taxon>Spermatophyta</taxon>
        <taxon>Magnoliopsida</taxon>
        <taxon>Liliopsida</taxon>
        <taxon>Poales</taxon>
        <taxon>Poaceae</taxon>
        <taxon>PACMAD clade</taxon>
        <taxon>Arundinoideae</taxon>
        <taxon>Arundineae</taxon>
        <taxon>Arundo</taxon>
    </lineage>
</organism>
<dbReference type="EMBL" id="GBRH01188348">
    <property type="protein sequence ID" value="JAE09548.1"/>
    <property type="molecule type" value="Transcribed_RNA"/>
</dbReference>
<evidence type="ECO:0000256" key="1">
    <source>
        <dbReference type="SAM" id="Phobius"/>
    </source>
</evidence>
<evidence type="ECO:0000313" key="2">
    <source>
        <dbReference type="EMBL" id="JAE09548.1"/>
    </source>
</evidence>
<keyword evidence="1" id="KW-1133">Transmembrane helix</keyword>
<name>A0A0A9FMJ7_ARUDO</name>
<sequence>MKLFFSTFWYCSKFSSICLVLPIILIICHEISVFSLSLINHMHSF</sequence>
<protein>
    <submittedName>
        <fullName evidence="2">Uncharacterized protein</fullName>
    </submittedName>
</protein>
<proteinExistence type="predicted"/>
<reference evidence="2" key="1">
    <citation type="submission" date="2014-09" db="EMBL/GenBank/DDBJ databases">
        <authorList>
            <person name="Magalhaes I.L.F."/>
            <person name="Oliveira U."/>
            <person name="Santos F.R."/>
            <person name="Vidigal T.H.D.A."/>
            <person name="Brescovit A.D."/>
            <person name="Santos A.J."/>
        </authorList>
    </citation>
    <scope>NUCLEOTIDE SEQUENCE</scope>
    <source>
        <tissue evidence="2">Shoot tissue taken approximately 20 cm above the soil surface</tissue>
    </source>
</reference>
<dbReference type="AlphaFoldDB" id="A0A0A9FMJ7"/>
<accession>A0A0A9FMJ7</accession>
<keyword evidence="1" id="KW-0472">Membrane</keyword>